<dbReference type="PANTHER" id="PTHR44520">
    <property type="entry name" value="RESPONSE REGULATOR RCP1-RELATED"/>
    <property type="match status" value="1"/>
</dbReference>
<dbReference type="InterPro" id="IPR001789">
    <property type="entry name" value="Sig_transdc_resp-reg_receiver"/>
</dbReference>
<dbReference type="EMBL" id="WRXO01000003">
    <property type="protein sequence ID" value="MVT41870.1"/>
    <property type="molecule type" value="Genomic_DNA"/>
</dbReference>
<dbReference type="Proteomes" id="UP000468388">
    <property type="component" value="Unassembled WGS sequence"/>
</dbReference>
<sequence>MNKIKNACIVDDDDLFQFVMRQHFERLGMVENIHKFSDGEQALTYIRSNLQQPDLLPELILLDVNMPYMDGWQFMREFVKLDIPADKKIKIYILSSSTHESDLQKAKEFPVLAGYLVKPLSKQTIQQLLSELLPAHTD</sequence>
<gene>
    <name evidence="3" type="ORF">GO495_14870</name>
</gene>
<dbReference type="PANTHER" id="PTHR44520:SF2">
    <property type="entry name" value="RESPONSE REGULATOR RCP1"/>
    <property type="match status" value="1"/>
</dbReference>
<dbReference type="Gene3D" id="3.40.50.2300">
    <property type="match status" value="1"/>
</dbReference>
<feature type="modified residue" description="4-aspartylphosphate" evidence="1">
    <location>
        <position position="63"/>
    </location>
</feature>
<dbReference type="SMART" id="SM00448">
    <property type="entry name" value="REC"/>
    <property type="match status" value="1"/>
</dbReference>
<reference evidence="3 4" key="1">
    <citation type="submission" date="2019-12" db="EMBL/GenBank/DDBJ databases">
        <title>The draft genomic sequence of strain Chitinophaga oryziterrae JCM 16595.</title>
        <authorList>
            <person name="Zhang X."/>
        </authorList>
    </citation>
    <scope>NUCLEOTIDE SEQUENCE [LARGE SCALE GENOMIC DNA]</scope>
    <source>
        <strain evidence="3 4">JCM 16595</strain>
    </source>
</reference>
<proteinExistence type="predicted"/>
<organism evidence="3 4">
    <name type="scientific">Chitinophaga oryziterrae</name>
    <dbReference type="NCBI Taxonomy" id="1031224"/>
    <lineage>
        <taxon>Bacteria</taxon>
        <taxon>Pseudomonadati</taxon>
        <taxon>Bacteroidota</taxon>
        <taxon>Chitinophagia</taxon>
        <taxon>Chitinophagales</taxon>
        <taxon>Chitinophagaceae</taxon>
        <taxon>Chitinophaga</taxon>
    </lineage>
</organism>
<keyword evidence="4" id="KW-1185">Reference proteome</keyword>
<name>A0A6N8J9G2_9BACT</name>
<dbReference type="AlphaFoldDB" id="A0A6N8J9G2"/>
<accession>A0A6N8J9G2</accession>
<feature type="domain" description="Response regulatory" evidence="2">
    <location>
        <begin position="6"/>
        <end position="133"/>
    </location>
</feature>
<dbReference type="SUPFAM" id="SSF52172">
    <property type="entry name" value="CheY-like"/>
    <property type="match status" value="1"/>
</dbReference>
<dbReference type="OrthoDB" id="1121174at2"/>
<dbReference type="PROSITE" id="PS50110">
    <property type="entry name" value="RESPONSE_REGULATORY"/>
    <property type="match status" value="1"/>
</dbReference>
<dbReference type="GO" id="GO:0000160">
    <property type="term" value="P:phosphorelay signal transduction system"/>
    <property type="evidence" value="ECO:0007669"/>
    <property type="project" value="InterPro"/>
</dbReference>
<evidence type="ECO:0000256" key="1">
    <source>
        <dbReference type="PROSITE-ProRule" id="PRU00169"/>
    </source>
</evidence>
<keyword evidence="1" id="KW-0597">Phosphoprotein</keyword>
<dbReference type="InterPro" id="IPR052893">
    <property type="entry name" value="TCS_response_regulator"/>
</dbReference>
<comment type="caution">
    <text evidence="3">The sequence shown here is derived from an EMBL/GenBank/DDBJ whole genome shotgun (WGS) entry which is preliminary data.</text>
</comment>
<evidence type="ECO:0000313" key="4">
    <source>
        <dbReference type="Proteomes" id="UP000468388"/>
    </source>
</evidence>
<evidence type="ECO:0000313" key="3">
    <source>
        <dbReference type="EMBL" id="MVT41870.1"/>
    </source>
</evidence>
<evidence type="ECO:0000259" key="2">
    <source>
        <dbReference type="PROSITE" id="PS50110"/>
    </source>
</evidence>
<dbReference type="RefSeq" id="WP_157300490.1">
    <property type="nucleotide sequence ID" value="NZ_BAAAZB010000006.1"/>
</dbReference>
<protein>
    <submittedName>
        <fullName evidence="3">Response regulator</fullName>
    </submittedName>
</protein>
<dbReference type="Pfam" id="PF00072">
    <property type="entry name" value="Response_reg"/>
    <property type="match status" value="1"/>
</dbReference>
<dbReference type="InterPro" id="IPR011006">
    <property type="entry name" value="CheY-like_superfamily"/>
</dbReference>